<dbReference type="Proteomes" id="UP000257109">
    <property type="component" value="Unassembled WGS sequence"/>
</dbReference>
<comment type="caution">
    <text evidence="2">The sequence shown here is derived from an EMBL/GenBank/DDBJ whole genome shotgun (WGS) entry which is preliminary data.</text>
</comment>
<dbReference type="GO" id="GO:0003676">
    <property type="term" value="F:nucleic acid binding"/>
    <property type="evidence" value="ECO:0007669"/>
    <property type="project" value="InterPro"/>
</dbReference>
<protein>
    <recommendedName>
        <fullName evidence="1">Integrase catalytic domain-containing protein</fullName>
    </recommendedName>
</protein>
<dbReference type="InterPro" id="IPR050951">
    <property type="entry name" value="Retrovirus_Pol_polyprotein"/>
</dbReference>
<sequence>MCDATNSALGAVLSQRVRVGKPAHVIADASQTMEPTQINYTIFSDHATLKYQLKKLDAKSRLIEWILLLQEFNLKIRDKKGAKNIGQPWFVNICNFLVTSTFPLSASRAYKEKLERKTKYYVWDDPYLRRFCNDQITRRCILDAEFLSVLHFRHSAPGGDHYGSTQTAQKAKATATTTNDAKVVMDFLKFCVPKALISDQGTHFCNRVISSLLEKYGVIHIIVTQYHPQTNGQAEVFNREIKETLQKMVNPNQKD</sequence>
<dbReference type="InterPro" id="IPR001584">
    <property type="entry name" value="Integrase_cat-core"/>
</dbReference>
<evidence type="ECO:0000259" key="1">
    <source>
        <dbReference type="PROSITE" id="PS50994"/>
    </source>
</evidence>
<organism evidence="2 3">
    <name type="scientific">Mucuna pruriens</name>
    <name type="common">Velvet bean</name>
    <name type="synonym">Dolichos pruriens</name>
    <dbReference type="NCBI Taxonomy" id="157652"/>
    <lineage>
        <taxon>Eukaryota</taxon>
        <taxon>Viridiplantae</taxon>
        <taxon>Streptophyta</taxon>
        <taxon>Embryophyta</taxon>
        <taxon>Tracheophyta</taxon>
        <taxon>Spermatophyta</taxon>
        <taxon>Magnoliopsida</taxon>
        <taxon>eudicotyledons</taxon>
        <taxon>Gunneridae</taxon>
        <taxon>Pentapetalae</taxon>
        <taxon>rosids</taxon>
        <taxon>fabids</taxon>
        <taxon>Fabales</taxon>
        <taxon>Fabaceae</taxon>
        <taxon>Papilionoideae</taxon>
        <taxon>50 kb inversion clade</taxon>
        <taxon>NPAAA clade</taxon>
        <taxon>indigoferoid/millettioid clade</taxon>
        <taxon>Phaseoleae</taxon>
        <taxon>Mucuna</taxon>
    </lineage>
</organism>
<dbReference type="PROSITE" id="PS50994">
    <property type="entry name" value="INTEGRASE"/>
    <property type="match status" value="1"/>
</dbReference>
<dbReference type="InterPro" id="IPR012337">
    <property type="entry name" value="RNaseH-like_sf"/>
</dbReference>
<dbReference type="SUPFAM" id="SSF53098">
    <property type="entry name" value="Ribonuclease H-like"/>
    <property type="match status" value="1"/>
</dbReference>
<feature type="domain" description="Integrase catalytic" evidence="1">
    <location>
        <begin position="122"/>
        <end position="255"/>
    </location>
</feature>
<proteinExistence type="predicted"/>
<gene>
    <name evidence="2" type="ORF">CR513_31513</name>
</gene>
<dbReference type="SUPFAM" id="SSF56672">
    <property type="entry name" value="DNA/RNA polymerases"/>
    <property type="match status" value="1"/>
</dbReference>
<reference evidence="2" key="1">
    <citation type="submission" date="2018-05" db="EMBL/GenBank/DDBJ databases">
        <title>Draft genome of Mucuna pruriens seed.</title>
        <authorList>
            <person name="Nnadi N.E."/>
            <person name="Vos R."/>
            <person name="Hasami M.H."/>
            <person name="Devisetty U.K."/>
            <person name="Aguiy J.C."/>
        </authorList>
    </citation>
    <scope>NUCLEOTIDE SEQUENCE [LARGE SCALE GENOMIC DNA]</scope>
    <source>
        <strain evidence="2">JCA_2017</strain>
    </source>
</reference>
<keyword evidence="3" id="KW-1185">Reference proteome</keyword>
<dbReference type="EMBL" id="QJKJ01006343">
    <property type="protein sequence ID" value="RDX87057.1"/>
    <property type="molecule type" value="Genomic_DNA"/>
</dbReference>
<evidence type="ECO:0000313" key="3">
    <source>
        <dbReference type="Proteomes" id="UP000257109"/>
    </source>
</evidence>
<dbReference type="OrthoDB" id="8065738at2759"/>
<dbReference type="PANTHER" id="PTHR37984">
    <property type="entry name" value="PROTEIN CBG26694"/>
    <property type="match status" value="1"/>
</dbReference>
<dbReference type="GO" id="GO:0015074">
    <property type="term" value="P:DNA integration"/>
    <property type="evidence" value="ECO:0007669"/>
    <property type="project" value="InterPro"/>
</dbReference>
<dbReference type="PANTHER" id="PTHR37984:SF5">
    <property type="entry name" value="PROTEIN NYNRIN-LIKE"/>
    <property type="match status" value="1"/>
</dbReference>
<dbReference type="Gene3D" id="3.30.420.10">
    <property type="entry name" value="Ribonuclease H-like superfamily/Ribonuclease H"/>
    <property type="match status" value="1"/>
</dbReference>
<dbReference type="InterPro" id="IPR036397">
    <property type="entry name" value="RNaseH_sf"/>
</dbReference>
<name>A0A371G931_MUCPR</name>
<dbReference type="InterPro" id="IPR043502">
    <property type="entry name" value="DNA/RNA_pol_sf"/>
</dbReference>
<feature type="non-terminal residue" evidence="2">
    <location>
        <position position="1"/>
    </location>
</feature>
<evidence type="ECO:0000313" key="2">
    <source>
        <dbReference type="EMBL" id="RDX87057.1"/>
    </source>
</evidence>
<dbReference type="AlphaFoldDB" id="A0A371G931"/>
<accession>A0A371G931</accession>